<feature type="compositionally biased region" description="Polar residues" evidence="9">
    <location>
        <begin position="30"/>
        <end position="45"/>
    </location>
</feature>
<accession>A0A7J7JTW8</accession>
<proteinExistence type="predicted"/>
<dbReference type="AlphaFoldDB" id="A0A7J7JTW8"/>
<reference evidence="12" key="1">
    <citation type="submission" date="2020-06" db="EMBL/GenBank/DDBJ databases">
        <title>Draft genome of Bugula neritina, a colonial animal packing powerful symbionts and potential medicines.</title>
        <authorList>
            <person name="Rayko M."/>
        </authorList>
    </citation>
    <scope>NUCLEOTIDE SEQUENCE [LARGE SCALE GENOMIC DNA]</scope>
    <source>
        <strain evidence="12">Kwan_BN1</strain>
    </source>
</reference>
<keyword evidence="2" id="KW-0863">Zinc-finger</keyword>
<evidence type="ECO:0000256" key="2">
    <source>
        <dbReference type="ARBA" id="ARBA00022771"/>
    </source>
</evidence>
<dbReference type="Gene3D" id="3.30.50.10">
    <property type="entry name" value="Erythroid Transcription Factor GATA-1, subunit A"/>
    <property type="match status" value="1"/>
</dbReference>
<name>A0A7J7JTW8_BUGNE</name>
<dbReference type="PRINTS" id="PR00398">
    <property type="entry name" value="STRDHORMONER"/>
</dbReference>
<dbReference type="Proteomes" id="UP000593567">
    <property type="component" value="Unassembled WGS sequence"/>
</dbReference>
<dbReference type="GO" id="GO:0045944">
    <property type="term" value="P:positive regulation of transcription by RNA polymerase II"/>
    <property type="evidence" value="ECO:0007669"/>
    <property type="project" value="TreeGrafter"/>
</dbReference>
<dbReference type="GO" id="GO:0030154">
    <property type="term" value="P:cell differentiation"/>
    <property type="evidence" value="ECO:0007669"/>
    <property type="project" value="TreeGrafter"/>
</dbReference>
<keyword evidence="13" id="KW-1185">Reference proteome</keyword>
<dbReference type="GO" id="GO:0008270">
    <property type="term" value="F:zinc ion binding"/>
    <property type="evidence" value="ECO:0007669"/>
    <property type="project" value="UniProtKB-KW"/>
</dbReference>
<dbReference type="PROSITE" id="PS51843">
    <property type="entry name" value="NR_LBD"/>
    <property type="match status" value="1"/>
</dbReference>
<evidence type="ECO:0000313" key="13">
    <source>
        <dbReference type="Proteomes" id="UP000593567"/>
    </source>
</evidence>
<organism evidence="12 13">
    <name type="scientific">Bugula neritina</name>
    <name type="common">Brown bryozoan</name>
    <name type="synonym">Sertularia neritina</name>
    <dbReference type="NCBI Taxonomy" id="10212"/>
    <lineage>
        <taxon>Eukaryota</taxon>
        <taxon>Metazoa</taxon>
        <taxon>Spiralia</taxon>
        <taxon>Lophotrochozoa</taxon>
        <taxon>Bryozoa</taxon>
        <taxon>Gymnolaemata</taxon>
        <taxon>Cheilostomatida</taxon>
        <taxon>Flustrina</taxon>
        <taxon>Buguloidea</taxon>
        <taxon>Bugulidae</taxon>
        <taxon>Bugula</taxon>
    </lineage>
</organism>
<keyword evidence="1" id="KW-0479">Metal-binding</keyword>
<evidence type="ECO:0000256" key="6">
    <source>
        <dbReference type="ARBA" id="ARBA00023163"/>
    </source>
</evidence>
<dbReference type="PRINTS" id="PR00047">
    <property type="entry name" value="STROIDFINGER"/>
</dbReference>
<keyword evidence="5" id="KW-0238">DNA-binding</keyword>
<dbReference type="Pfam" id="PF00104">
    <property type="entry name" value="Hormone_recep"/>
    <property type="match status" value="1"/>
</dbReference>
<dbReference type="OrthoDB" id="6081310at2759"/>
<evidence type="ECO:0000256" key="1">
    <source>
        <dbReference type="ARBA" id="ARBA00022723"/>
    </source>
</evidence>
<dbReference type="SMART" id="SM00430">
    <property type="entry name" value="HOLI"/>
    <property type="match status" value="1"/>
</dbReference>
<dbReference type="PROSITE" id="PS51030">
    <property type="entry name" value="NUCLEAR_REC_DBD_2"/>
    <property type="match status" value="1"/>
</dbReference>
<evidence type="ECO:0000256" key="5">
    <source>
        <dbReference type="ARBA" id="ARBA00023125"/>
    </source>
</evidence>
<dbReference type="InterPro" id="IPR000536">
    <property type="entry name" value="Nucl_hrmn_rcpt_lig-bd"/>
</dbReference>
<feature type="domain" description="NR LBD" evidence="11">
    <location>
        <begin position="284"/>
        <end position="552"/>
    </location>
</feature>
<dbReference type="SUPFAM" id="SSF48508">
    <property type="entry name" value="Nuclear receptor ligand-binding domain"/>
    <property type="match status" value="1"/>
</dbReference>
<feature type="region of interest" description="Disordered" evidence="9">
    <location>
        <begin position="30"/>
        <end position="81"/>
    </location>
</feature>
<evidence type="ECO:0000256" key="7">
    <source>
        <dbReference type="ARBA" id="ARBA00023170"/>
    </source>
</evidence>
<dbReference type="Gene3D" id="1.10.565.10">
    <property type="entry name" value="Retinoid X Receptor"/>
    <property type="match status" value="1"/>
</dbReference>
<evidence type="ECO:0000256" key="8">
    <source>
        <dbReference type="ARBA" id="ARBA00023242"/>
    </source>
</evidence>
<keyword evidence="4" id="KW-0805">Transcription regulation</keyword>
<dbReference type="Pfam" id="PF00105">
    <property type="entry name" value="zf-C4"/>
    <property type="match status" value="1"/>
</dbReference>
<dbReference type="InterPro" id="IPR013088">
    <property type="entry name" value="Znf_NHR/GATA"/>
</dbReference>
<feature type="domain" description="Nuclear receptor" evidence="10">
    <location>
        <begin position="84"/>
        <end position="160"/>
    </location>
</feature>
<dbReference type="EMBL" id="VXIV02001901">
    <property type="protein sequence ID" value="KAF6028828.1"/>
    <property type="molecule type" value="Genomic_DNA"/>
</dbReference>
<dbReference type="PANTHER" id="PTHR24082:SF507">
    <property type="entry name" value="BILE ACID RECEPTOR-RELATED"/>
    <property type="match status" value="1"/>
</dbReference>
<feature type="compositionally biased region" description="Low complexity" evidence="9">
    <location>
        <begin position="46"/>
        <end position="81"/>
    </location>
</feature>
<evidence type="ECO:0000256" key="9">
    <source>
        <dbReference type="SAM" id="MobiDB-lite"/>
    </source>
</evidence>
<dbReference type="GO" id="GO:0004879">
    <property type="term" value="F:nuclear receptor activity"/>
    <property type="evidence" value="ECO:0007669"/>
    <property type="project" value="TreeGrafter"/>
</dbReference>
<evidence type="ECO:0000256" key="3">
    <source>
        <dbReference type="ARBA" id="ARBA00022833"/>
    </source>
</evidence>
<dbReference type="SUPFAM" id="SSF57716">
    <property type="entry name" value="Glucocorticoid receptor-like (DNA-binding domain)"/>
    <property type="match status" value="1"/>
</dbReference>
<comment type="caution">
    <text evidence="12">The sequence shown here is derived from an EMBL/GenBank/DDBJ whole genome shotgun (WGS) entry which is preliminary data.</text>
</comment>
<dbReference type="GO" id="GO:0000978">
    <property type="term" value="F:RNA polymerase II cis-regulatory region sequence-specific DNA binding"/>
    <property type="evidence" value="ECO:0007669"/>
    <property type="project" value="TreeGrafter"/>
</dbReference>
<dbReference type="SMART" id="SM00399">
    <property type="entry name" value="ZnF_C4"/>
    <property type="match status" value="1"/>
</dbReference>
<evidence type="ECO:0000256" key="4">
    <source>
        <dbReference type="ARBA" id="ARBA00023015"/>
    </source>
</evidence>
<keyword evidence="7" id="KW-0675">Receptor</keyword>
<dbReference type="InterPro" id="IPR001628">
    <property type="entry name" value="Znf_hrmn_rcpt"/>
</dbReference>
<keyword evidence="6" id="KW-0804">Transcription</keyword>
<dbReference type="InterPro" id="IPR050234">
    <property type="entry name" value="Nuclear_hormone_rcpt_NR1"/>
</dbReference>
<keyword evidence="3" id="KW-0862">Zinc</keyword>
<dbReference type="InterPro" id="IPR035500">
    <property type="entry name" value="NHR-like_dom_sf"/>
</dbReference>
<gene>
    <name evidence="12" type="ORF">EB796_012866</name>
</gene>
<sequence>MHAWHHITCSKCIDLLNLHSMSPELSVMDSNSLDSLDMPTSDSLGTPTSDSIDTPTSTSTPSQSSLESQSSPPASKSSSVTSFLPPCRICGGVASGFHYGANTCEACKAFFRRCTSKDYQSKTCPNNGGCTALVRGRLACVPCRMAQCLKAGMTKSASKKGRYTHERRTQYTKEIKGEEVTVKTEPQVRSPSPANTTFLEEKLKLINQLSTEYFPEMNSFMAQKEEIYNRIDKLVEEHCPGDIIPNQPIYAPGPTGQQLFKTFCDNLSDAVELKRAAAAINAATSTHLANQLPPSLKSQEYIPFSLNISDTPALYPPQVPEDSQVSPTSNGVHHSPPFVLEGEGQTWKDVKAVNLLWENWMMVAEILFVELTKFAKQLPGFNDLLLNDRIILLKGARVEVSTIMAHPSCRVDKHLICMFCEQTKELVLTPINMFPHGAFTTKFNDEHNIIMSRLLKANYTLEDVNVLIAFIVLSADREGLEEPAKVESLQDDMLQLLQYTLNKNHPKSPGKLAETLLILPDLREHSELMRRLLYAGKAELNPVLSPLIDEVL</sequence>
<evidence type="ECO:0000313" key="12">
    <source>
        <dbReference type="EMBL" id="KAF6028828.1"/>
    </source>
</evidence>
<protein>
    <submittedName>
        <fullName evidence="12">NR1D1</fullName>
    </submittedName>
</protein>
<dbReference type="InterPro" id="IPR001723">
    <property type="entry name" value="Nuclear_hrmn_rcpt"/>
</dbReference>
<keyword evidence="8" id="KW-0539">Nucleus</keyword>
<dbReference type="CDD" id="cd06916">
    <property type="entry name" value="NR_DBD_like"/>
    <property type="match status" value="1"/>
</dbReference>
<evidence type="ECO:0000259" key="11">
    <source>
        <dbReference type="PROSITE" id="PS51843"/>
    </source>
</evidence>
<dbReference type="PANTHER" id="PTHR24082">
    <property type="entry name" value="NUCLEAR HORMONE RECEPTOR"/>
    <property type="match status" value="1"/>
</dbReference>
<evidence type="ECO:0000259" key="10">
    <source>
        <dbReference type="PROSITE" id="PS51030"/>
    </source>
</evidence>
<dbReference type="GO" id="GO:0000122">
    <property type="term" value="P:negative regulation of transcription by RNA polymerase II"/>
    <property type="evidence" value="ECO:0007669"/>
    <property type="project" value="TreeGrafter"/>
</dbReference>